<accession>A0ABQ9NNQ2</accession>
<feature type="transmembrane region" description="Helical" evidence="6">
    <location>
        <begin position="742"/>
        <end position="762"/>
    </location>
</feature>
<feature type="transmembrane region" description="Helical" evidence="6">
    <location>
        <begin position="706"/>
        <end position="730"/>
    </location>
</feature>
<keyword evidence="4 6" id="KW-0472">Membrane</keyword>
<feature type="transmembrane region" description="Helical" evidence="6">
    <location>
        <begin position="193"/>
        <end position="212"/>
    </location>
</feature>
<dbReference type="SUPFAM" id="SSF103473">
    <property type="entry name" value="MFS general substrate transporter"/>
    <property type="match status" value="1"/>
</dbReference>
<feature type="transmembrane region" description="Helical" evidence="6">
    <location>
        <begin position="218"/>
        <end position="245"/>
    </location>
</feature>
<feature type="domain" description="Major facilitator superfamily (MFS) profile" evidence="7">
    <location>
        <begin position="127"/>
        <end position="812"/>
    </location>
</feature>
<dbReference type="Gene3D" id="1.20.1250.20">
    <property type="entry name" value="MFS general substrate transporter like domains"/>
    <property type="match status" value="1"/>
</dbReference>
<feature type="compositionally biased region" description="Polar residues" evidence="5">
    <location>
        <begin position="316"/>
        <end position="329"/>
    </location>
</feature>
<reference evidence="8" key="1">
    <citation type="submission" date="2022-10" db="EMBL/GenBank/DDBJ databases">
        <title>Culturing micro-colonial fungi from biological soil crusts in the Mojave desert and describing Neophaeococcomyces mojavensis, and introducing the new genera and species Taxawa tesnikishii.</title>
        <authorList>
            <person name="Kurbessoian T."/>
            <person name="Stajich J.E."/>
        </authorList>
    </citation>
    <scope>NUCLEOTIDE SEQUENCE</scope>
    <source>
        <strain evidence="8">TK_1</strain>
    </source>
</reference>
<keyword evidence="3 6" id="KW-1133">Transmembrane helix</keyword>
<organism evidence="8 9">
    <name type="scientific">Coniosporium apollinis</name>
    <dbReference type="NCBI Taxonomy" id="61459"/>
    <lineage>
        <taxon>Eukaryota</taxon>
        <taxon>Fungi</taxon>
        <taxon>Dikarya</taxon>
        <taxon>Ascomycota</taxon>
        <taxon>Pezizomycotina</taxon>
        <taxon>Dothideomycetes</taxon>
        <taxon>Dothideomycetes incertae sedis</taxon>
        <taxon>Coniosporium</taxon>
    </lineage>
</organism>
<dbReference type="Gene3D" id="1.20.1720.10">
    <property type="entry name" value="Multidrug resistance protein D"/>
    <property type="match status" value="1"/>
</dbReference>
<evidence type="ECO:0000256" key="3">
    <source>
        <dbReference type="ARBA" id="ARBA00022989"/>
    </source>
</evidence>
<dbReference type="PANTHER" id="PTHR23502:SF4">
    <property type="entry name" value="MAJOR FACILITATOR SUPERFAMILY (MFS) PROFILE DOMAIN-CONTAINING PROTEIN-RELATED"/>
    <property type="match status" value="1"/>
</dbReference>
<evidence type="ECO:0000256" key="2">
    <source>
        <dbReference type="ARBA" id="ARBA00022692"/>
    </source>
</evidence>
<evidence type="ECO:0000259" key="7">
    <source>
        <dbReference type="PROSITE" id="PS50850"/>
    </source>
</evidence>
<protein>
    <recommendedName>
        <fullName evidence="7">Major facilitator superfamily (MFS) profile domain-containing protein</fullName>
    </recommendedName>
</protein>
<dbReference type="InterPro" id="IPR011701">
    <property type="entry name" value="MFS"/>
</dbReference>
<feature type="transmembrane region" description="Helical" evidence="6">
    <location>
        <begin position="169"/>
        <end position="188"/>
    </location>
</feature>
<dbReference type="EMBL" id="JAPDRL010000066">
    <property type="protein sequence ID" value="KAJ9660358.1"/>
    <property type="molecule type" value="Genomic_DNA"/>
</dbReference>
<dbReference type="InterPro" id="IPR036259">
    <property type="entry name" value="MFS_trans_sf"/>
</dbReference>
<comment type="caution">
    <text evidence="8">The sequence shown here is derived from an EMBL/GenBank/DDBJ whole genome shotgun (WGS) entry which is preliminary data.</text>
</comment>
<feature type="region of interest" description="Disordered" evidence="5">
    <location>
        <begin position="313"/>
        <end position="410"/>
    </location>
</feature>
<evidence type="ECO:0000256" key="1">
    <source>
        <dbReference type="ARBA" id="ARBA00004141"/>
    </source>
</evidence>
<keyword evidence="2 6" id="KW-0812">Transmembrane</keyword>
<evidence type="ECO:0000313" key="9">
    <source>
        <dbReference type="Proteomes" id="UP001172684"/>
    </source>
</evidence>
<dbReference type="Proteomes" id="UP001172684">
    <property type="component" value="Unassembled WGS sequence"/>
</dbReference>
<dbReference type="PANTHER" id="PTHR23502">
    <property type="entry name" value="MAJOR FACILITATOR SUPERFAMILY"/>
    <property type="match status" value="1"/>
</dbReference>
<feature type="transmembrane region" description="Helical" evidence="6">
    <location>
        <begin position="126"/>
        <end position="149"/>
    </location>
</feature>
<feature type="region of interest" description="Disordered" evidence="5">
    <location>
        <begin position="98"/>
        <end position="118"/>
    </location>
</feature>
<comment type="subcellular location">
    <subcellularLocation>
        <location evidence="1">Membrane</location>
        <topology evidence="1">Multi-pass membrane protein</topology>
    </subcellularLocation>
</comment>
<dbReference type="PROSITE" id="PS50850">
    <property type="entry name" value="MFS"/>
    <property type="match status" value="1"/>
</dbReference>
<evidence type="ECO:0000256" key="6">
    <source>
        <dbReference type="SAM" id="Phobius"/>
    </source>
</evidence>
<dbReference type="Pfam" id="PF07690">
    <property type="entry name" value="MFS_1"/>
    <property type="match status" value="1"/>
</dbReference>
<feature type="transmembrane region" description="Helical" evidence="6">
    <location>
        <begin position="252"/>
        <end position="275"/>
    </location>
</feature>
<feature type="region of interest" description="Disordered" evidence="5">
    <location>
        <begin position="506"/>
        <end position="547"/>
    </location>
</feature>
<evidence type="ECO:0000313" key="8">
    <source>
        <dbReference type="EMBL" id="KAJ9660358.1"/>
    </source>
</evidence>
<dbReference type="InterPro" id="IPR020846">
    <property type="entry name" value="MFS_dom"/>
</dbReference>
<feature type="transmembrane region" description="Helical" evidence="6">
    <location>
        <begin position="679"/>
        <end position="700"/>
    </location>
</feature>
<keyword evidence="9" id="KW-1185">Reference proteome</keyword>
<evidence type="ECO:0000256" key="4">
    <source>
        <dbReference type="ARBA" id="ARBA00023136"/>
    </source>
</evidence>
<evidence type="ECO:0000256" key="5">
    <source>
        <dbReference type="SAM" id="MobiDB-lite"/>
    </source>
</evidence>
<feature type="transmembrane region" description="Helical" evidence="6">
    <location>
        <begin position="634"/>
        <end position="658"/>
    </location>
</feature>
<name>A0ABQ9NNQ2_9PEZI</name>
<feature type="transmembrane region" description="Helical" evidence="6">
    <location>
        <begin position="590"/>
        <end position="614"/>
    </location>
</feature>
<sequence>MWKPWRSRPRGDNLFSAVEDTEKAVPERKNWSMGILNDKETDEVPGSVLLLSKKTDHNEALELRDMPARTSASSLPLPYPPSVRSVMGWPTRAEKKRTADGKIILEPQPDDSPNDPLNWSKKRRDVALLSIGFYCMVGGGMTPSLAAGFRDVAETYHVSEPSVGVTTGLYMLGLGIGSAIFSPTAILFGKRPVYLATAILFILSSVWCALSPNYPSLLIARIVQGLAVSPVECLPPASVAEIFLLHERAYRLGIYTLFLLGGMNLVPLVSAVVIQALGWRWIFWIVAMVVGLCFVLLFLCVPETFWDRTPRPQGCYQKQQPAQTSTQGSIRRPRSHAKDATAQIDGGSESGYTSDFPLLLSTTPGTLAHRRRERHEHSDNAKDSATAKKNAEATNGDASGFGQPYSGPQGISRAKIPAVAGVKSPDSLHSDTWRVVPMGGAPRTPLLRNLNSPFYETKTEGEDYFTLDTTAPPDIKDSPASNQLNRSSTVLEPPKLVLRLPPAPLRSAFRSPRQSPEHSTPRKHVTISPTALTGPELTTLSPRPTGSSPPAIAYAGFYKFRPSKSFLHTLRTYSGRLSHDNWFRVALRPFILFAYPSILWSTLIYSLSIGWLIVLSESVVSIYRDRDSYNFSALQTGLVYLSPFIGGILGTVVAGKVSDYVVRCMAKRIAGVYEPEFRLVMAAPVAVCTTIGLMGFGWSAQERERWIVPTVFFGLVSLGCSLGCTTAIAFTVDCYWEYAVEALVTLNLGKNIFHGLVFSLFFTHWLESDGPKVVFLAIGGIQMACLLATIPMYIYGKRARMWIVRKNFIEKF</sequence>
<feature type="compositionally biased region" description="Polar residues" evidence="5">
    <location>
        <begin position="527"/>
        <end position="547"/>
    </location>
</feature>
<gene>
    <name evidence="8" type="ORF">H2201_006939</name>
</gene>
<proteinExistence type="predicted"/>
<feature type="transmembrane region" description="Helical" evidence="6">
    <location>
        <begin position="774"/>
        <end position="796"/>
    </location>
</feature>
<feature type="transmembrane region" description="Helical" evidence="6">
    <location>
        <begin position="281"/>
        <end position="301"/>
    </location>
</feature>
<feature type="compositionally biased region" description="Basic and acidic residues" evidence="5">
    <location>
        <begin position="375"/>
        <end position="391"/>
    </location>
</feature>